<evidence type="ECO:0000256" key="4">
    <source>
        <dbReference type="ARBA" id="ARBA00017273"/>
    </source>
</evidence>
<evidence type="ECO:0000256" key="11">
    <source>
        <dbReference type="ARBA" id="ARBA00023204"/>
    </source>
</evidence>
<name>A0ABT0E9Q9_9GAMM</name>
<dbReference type="InterPro" id="IPR012340">
    <property type="entry name" value="NA-bd_OB-fold"/>
</dbReference>
<dbReference type="EC" id="2.7.7.7" evidence="3 13"/>
<keyword evidence="11 13" id="KW-0234">DNA repair</keyword>
<dbReference type="InterPro" id="IPR004805">
    <property type="entry name" value="DnaE2/DnaE/PolC"/>
</dbReference>
<protein>
    <recommendedName>
        <fullName evidence="4 13">Error-prone DNA polymerase</fullName>
        <ecNumber evidence="3 13">2.7.7.7</ecNumber>
    </recommendedName>
</protein>
<feature type="domain" description="Polymerase/histidinol phosphatase N-terminal" evidence="14">
    <location>
        <begin position="3"/>
        <end position="70"/>
    </location>
</feature>
<evidence type="ECO:0000256" key="7">
    <source>
        <dbReference type="ARBA" id="ARBA00022695"/>
    </source>
</evidence>
<dbReference type="Pfam" id="PF01336">
    <property type="entry name" value="tRNA_anti-codon"/>
    <property type="match status" value="1"/>
</dbReference>
<evidence type="ECO:0000256" key="8">
    <source>
        <dbReference type="ARBA" id="ARBA00022705"/>
    </source>
</evidence>
<keyword evidence="8 13" id="KW-0235">DNA replication</keyword>
<dbReference type="InterPro" id="IPR004013">
    <property type="entry name" value="PHP_dom"/>
</dbReference>
<dbReference type="InterPro" id="IPR016195">
    <property type="entry name" value="Pol/histidinol_Pase-like"/>
</dbReference>
<gene>
    <name evidence="13" type="primary">dnaE2</name>
    <name evidence="15" type="ORF">MU846_11715</name>
</gene>
<sequence length="1036" mass="117173">MFAELHVTSSFTFLTGASQPDELVHRALELGYSALAITDECSLAGIVRAWQAARDTPLKLIVGSRVCLAEGGPSLVLLAPDNAAYADLCQLITQARRNSSKGSYHLPRELLAAHSQRLLCLWLPTEPAADSDLGWLGELFPQRLWIACALLQEGDDHAHYQRLYQLANQHQLPMVACNDVHMHTPERQPLQDVLTALRHRTTVQALGTRRFANAERHLRPLPRLRTLYPPALLHESLRIAERCTFRLDSLRYHYPQEVVPAGLTPAGYLRQLVEQGAARRWPESGMPEAVREQVEKELALIHELQYEYYFLTVHDIVAFARAQGILCQGRGSAANSAVCYCLGITEIDPSRSQLLFERFLSRERDEPPDIDVDFEHERREEVIQYIYRKYGRERTALAATVISYRMRSAIRDVGRALGFDPHRLALLSRQLAWWDKPESLPERFREAGLHDTRLARLYQTLVIELLGFPRHLSQHVGGFVISQPPLATLVPIENAAMPERTIIQWDKDDLETLGLLKVDVLALGMLTAIRKMLGMINAYRQQSGQPPIAMQDIPANDAPTYDMLCKADSVGVFQVESRAQMTMLPRLKPRCFYDLVIQVAIVRPGPIQGDMVHPYLRRRNKLEPVEYPDKRIEKVLSRTLGIPIFQEQVIQMAMVAAGFSGGEADQLRRAMARWGKSGELMQFREKMIQGMLANGYSQHYAERIFEQVKGFGGYGFPESHSASFALLVYVSAWLKRHHNSAFYCGLLNSLPMGFYSPSQLLQDARRHGIEIRPPCVDHSHWDYTLEDTRRQALGVQPAVRVGLRQISGFNEQAAERIVQARRQARFIDVADLCARAQLSRRERQALVAANALPRLTGHRHQAQWEMLAIEESRPLFEAAGPALHGTLRDDVRLDAPSEVDSLLADYRSLSLTLGRHPLALVRQQLAFQRCQRARDLRHLSQGRFVRVAGVVTNRQRPGTASGVLFLTLEDETGNTSVIVWRTLQERFRQAILSGQLLVVKGTLEKNEDGVIHVLAGHISDESHALAELKTRSRDFH</sequence>
<evidence type="ECO:0000256" key="1">
    <source>
        <dbReference type="ARBA" id="ARBA00004496"/>
    </source>
</evidence>
<dbReference type="InterPro" id="IPR004365">
    <property type="entry name" value="NA-bd_OB_tRNA"/>
</dbReference>
<organism evidence="15 16">
    <name type="scientific">Alcanivorax quisquiliarum</name>
    <dbReference type="NCBI Taxonomy" id="2933565"/>
    <lineage>
        <taxon>Bacteria</taxon>
        <taxon>Pseudomonadati</taxon>
        <taxon>Pseudomonadota</taxon>
        <taxon>Gammaproteobacteria</taxon>
        <taxon>Oceanospirillales</taxon>
        <taxon>Alcanivoracaceae</taxon>
        <taxon>Alcanivorax</taxon>
    </lineage>
</organism>
<evidence type="ECO:0000256" key="13">
    <source>
        <dbReference type="HAMAP-Rule" id="MF_01902"/>
    </source>
</evidence>
<evidence type="ECO:0000256" key="3">
    <source>
        <dbReference type="ARBA" id="ARBA00012417"/>
    </source>
</evidence>
<keyword evidence="6 13" id="KW-0808">Transferase</keyword>
<dbReference type="Pfam" id="PF14579">
    <property type="entry name" value="HHH_6"/>
    <property type="match status" value="1"/>
</dbReference>
<evidence type="ECO:0000256" key="12">
    <source>
        <dbReference type="ARBA" id="ARBA00049244"/>
    </source>
</evidence>
<evidence type="ECO:0000256" key="6">
    <source>
        <dbReference type="ARBA" id="ARBA00022679"/>
    </source>
</evidence>
<dbReference type="InterPro" id="IPR040982">
    <property type="entry name" value="DNA_pol3_finger"/>
</dbReference>
<dbReference type="Proteomes" id="UP001165524">
    <property type="component" value="Unassembled WGS sequence"/>
</dbReference>
<keyword evidence="7 13" id="KW-0548">Nucleotidyltransferase</keyword>
<dbReference type="RefSeq" id="WP_246952937.1">
    <property type="nucleotide sequence ID" value="NZ_JALKII010000008.1"/>
</dbReference>
<evidence type="ECO:0000313" key="16">
    <source>
        <dbReference type="Proteomes" id="UP001165524"/>
    </source>
</evidence>
<dbReference type="InterPro" id="IPR029460">
    <property type="entry name" value="DNAPol_HHH"/>
</dbReference>
<evidence type="ECO:0000256" key="2">
    <source>
        <dbReference type="ARBA" id="ARBA00007391"/>
    </source>
</evidence>
<evidence type="ECO:0000256" key="5">
    <source>
        <dbReference type="ARBA" id="ARBA00022490"/>
    </source>
</evidence>
<proteinExistence type="inferred from homology"/>
<evidence type="ECO:0000256" key="10">
    <source>
        <dbReference type="ARBA" id="ARBA00022932"/>
    </source>
</evidence>
<dbReference type="Gene3D" id="2.40.50.140">
    <property type="entry name" value="Nucleic acid-binding proteins"/>
    <property type="match status" value="1"/>
</dbReference>
<dbReference type="Gene3D" id="1.10.150.870">
    <property type="match status" value="1"/>
</dbReference>
<dbReference type="EMBL" id="JALKII010000008">
    <property type="protein sequence ID" value="MCK0538379.1"/>
    <property type="molecule type" value="Genomic_DNA"/>
</dbReference>
<comment type="similarity">
    <text evidence="2 13">Belongs to the DNA polymerase type-C family. DnaE2 subfamily.</text>
</comment>
<dbReference type="Pfam" id="PF02811">
    <property type="entry name" value="PHP"/>
    <property type="match status" value="1"/>
</dbReference>
<dbReference type="CDD" id="cd04485">
    <property type="entry name" value="DnaE_OBF"/>
    <property type="match status" value="1"/>
</dbReference>
<keyword evidence="10 13" id="KW-0239">DNA-directed DNA polymerase</keyword>
<keyword evidence="5 13" id="KW-0963">Cytoplasm</keyword>
<dbReference type="InterPro" id="IPR023073">
    <property type="entry name" value="DnaE2"/>
</dbReference>
<comment type="subcellular location">
    <subcellularLocation>
        <location evidence="1 13">Cytoplasm</location>
    </subcellularLocation>
</comment>
<dbReference type="PANTHER" id="PTHR32294:SF4">
    <property type="entry name" value="ERROR-PRONE DNA POLYMERASE"/>
    <property type="match status" value="1"/>
</dbReference>
<comment type="caution">
    <text evidence="15">The sequence shown here is derived from an EMBL/GenBank/DDBJ whole genome shotgun (WGS) entry which is preliminary data.</text>
</comment>
<reference evidence="15" key="1">
    <citation type="submission" date="2022-04" db="EMBL/GenBank/DDBJ databases">
        <title>Alcanivorax sp. CY1518 draft genome sequence.</title>
        <authorList>
            <person name="Zhao G."/>
            <person name="An M."/>
        </authorList>
    </citation>
    <scope>NUCLEOTIDE SEQUENCE</scope>
    <source>
        <strain evidence="15">CY1518</strain>
    </source>
</reference>
<comment type="catalytic activity">
    <reaction evidence="12 13">
        <text>DNA(n) + a 2'-deoxyribonucleoside 5'-triphosphate = DNA(n+1) + diphosphate</text>
        <dbReference type="Rhea" id="RHEA:22508"/>
        <dbReference type="Rhea" id="RHEA-COMP:17339"/>
        <dbReference type="Rhea" id="RHEA-COMP:17340"/>
        <dbReference type="ChEBI" id="CHEBI:33019"/>
        <dbReference type="ChEBI" id="CHEBI:61560"/>
        <dbReference type="ChEBI" id="CHEBI:173112"/>
        <dbReference type="EC" id="2.7.7.7"/>
    </reaction>
</comment>
<dbReference type="InterPro" id="IPR003141">
    <property type="entry name" value="Pol/His_phosphatase_N"/>
</dbReference>
<keyword evidence="16" id="KW-1185">Reference proteome</keyword>
<dbReference type="SMART" id="SM00481">
    <property type="entry name" value="POLIIIAc"/>
    <property type="match status" value="1"/>
</dbReference>
<dbReference type="Gene3D" id="3.20.20.140">
    <property type="entry name" value="Metal-dependent hydrolases"/>
    <property type="match status" value="1"/>
</dbReference>
<evidence type="ECO:0000259" key="14">
    <source>
        <dbReference type="SMART" id="SM00481"/>
    </source>
</evidence>
<dbReference type="SUPFAM" id="SSF89550">
    <property type="entry name" value="PHP domain-like"/>
    <property type="match status" value="1"/>
</dbReference>
<dbReference type="Pfam" id="PF17657">
    <property type="entry name" value="DNA_pol3_finger"/>
    <property type="match status" value="1"/>
</dbReference>
<keyword evidence="9 13" id="KW-0227">DNA damage</keyword>
<evidence type="ECO:0000256" key="9">
    <source>
        <dbReference type="ARBA" id="ARBA00022763"/>
    </source>
</evidence>
<dbReference type="NCBIfam" id="TIGR00594">
    <property type="entry name" value="polc"/>
    <property type="match status" value="1"/>
</dbReference>
<dbReference type="Pfam" id="PF07733">
    <property type="entry name" value="DNA_pol3_alpha"/>
    <property type="match status" value="1"/>
</dbReference>
<evidence type="ECO:0000313" key="15">
    <source>
        <dbReference type="EMBL" id="MCK0538379.1"/>
    </source>
</evidence>
<dbReference type="HAMAP" id="MF_01902">
    <property type="entry name" value="DNApol_error_prone"/>
    <property type="match status" value="1"/>
</dbReference>
<comment type="function">
    <text evidence="13">DNA polymerase involved in damage-induced mutagenesis and translesion synthesis (TLS). It is not the major replicative DNA polymerase.</text>
</comment>
<dbReference type="InterPro" id="IPR011708">
    <property type="entry name" value="DNA_pol3_alpha_NTPase_dom"/>
</dbReference>
<dbReference type="NCBIfam" id="NF004225">
    <property type="entry name" value="PRK05672.1"/>
    <property type="match status" value="1"/>
</dbReference>
<dbReference type="PANTHER" id="PTHR32294">
    <property type="entry name" value="DNA POLYMERASE III SUBUNIT ALPHA"/>
    <property type="match status" value="1"/>
</dbReference>
<accession>A0ABT0E9Q9</accession>
<dbReference type="CDD" id="cd07434">
    <property type="entry name" value="PHP_PolIIIA_DnaE2"/>
    <property type="match status" value="1"/>
</dbReference>